<dbReference type="GO" id="GO:0051536">
    <property type="term" value="F:iron-sulfur cluster binding"/>
    <property type="evidence" value="ECO:0007669"/>
    <property type="project" value="UniProtKB-KW"/>
</dbReference>
<keyword evidence="4" id="KW-0408">Iron</keyword>
<dbReference type="Gene3D" id="3.20.20.70">
    <property type="entry name" value="Aldolase class I"/>
    <property type="match status" value="1"/>
</dbReference>
<protein>
    <submittedName>
        <fullName evidence="7">His-Xaa-Ser system radical SAM maturase HxsC</fullName>
    </submittedName>
</protein>
<keyword evidence="8" id="KW-1185">Reference proteome</keyword>
<dbReference type="InterPro" id="IPR007197">
    <property type="entry name" value="rSAM"/>
</dbReference>
<dbReference type="SUPFAM" id="SSF102114">
    <property type="entry name" value="Radical SAM enzymes"/>
    <property type="match status" value="1"/>
</dbReference>
<evidence type="ECO:0000256" key="3">
    <source>
        <dbReference type="ARBA" id="ARBA00022723"/>
    </source>
</evidence>
<dbReference type="NCBIfam" id="TIGR03977">
    <property type="entry name" value="rSAM_pair_HxsC"/>
    <property type="match status" value="1"/>
</dbReference>
<dbReference type="PANTHER" id="PTHR11228:SF7">
    <property type="entry name" value="PQQA PEPTIDE CYCLASE"/>
    <property type="match status" value="1"/>
</dbReference>
<evidence type="ECO:0000313" key="7">
    <source>
        <dbReference type="EMBL" id="TWB92975.1"/>
    </source>
</evidence>
<evidence type="ECO:0000256" key="4">
    <source>
        <dbReference type="ARBA" id="ARBA00023004"/>
    </source>
</evidence>
<name>A0A560LCA3_9BRAD</name>
<dbReference type="AlphaFoldDB" id="A0A560LCA3"/>
<dbReference type="Pfam" id="PF04055">
    <property type="entry name" value="Radical_SAM"/>
    <property type="match status" value="1"/>
</dbReference>
<evidence type="ECO:0000256" key="1">
    <source>
        <dbReference type="ARBA" id="ARBA00001966"/>
    </source>
</evidence>
<dbReference type="EMBL" id="VITY01000011">
    <property type="protein sequence ID" value="TWB92975.1"/>
    <property type="molecule type" value="Genomic_DNA"/>
</dbReference>
<gene>
    <name evidence="7" type="ORF">FBZ93_11114</name>
</gene>
<feature type="domain" description="Radical SAM core" evidence="6">
    <location>
        <begin position="118"/>
        <end position="262"/>
    </location>
</feature>
<proteinExistence type="predicted"/>
<dbReference type="InterPro" id="IPR050377">
    <property type="entry name" value="Radical_SAM_PqqE_MftC-like"/>
</dbReference>
<evidence type="ECO:0000313" key="8">
    <source>
        <dbReference type="Proteomes" id="UP000321304"/>
    </source>
</evidence>
<dbReference type="Proteomes" id="UP000321304">
    <property type="component" value="Unassembled WGS sequence"/>
</dbReference>
<dbReference type="SFLD" id="SFLDS00029">
    <property type="entry name" value="Radical_SAM"/>
    <property type="match status" value="1"/>
</dbReference>
<dbReference type="SFLD" id="SFLDG01103">
    <property type="entry name" value="Uncharacterised_Radical_SAM_Su"/>
    <property type="match status" value="1"/>
</dbReference>
<organism evidence="7 8">
    <name type="scientific">Bradyrhizobium macuxiense</name>
    <dbReference type="NCBI Taxonomy" id="1755647"/>
    <lineage>
        <taxon>Bacteria</taxon>
        <taxon>Pseudomonadati</taxon>
        <taxon>Pseudomonadota</taxon>
        <taxon>Alphaproteobacteria</taxon>
        <taxon>Hyphomicrobiales</taxon>
        <taxon>Nitrobacteraceae</taxon>
        <taxon>Bradyrhizobium</taxon>
    </lineage>
</organism>
<dbReference type="GO" id="GO:0046872">
    <property type="term" value="F:metal ion binding"/>
    <property type="evidence" value="ECO:0007669"/>
    <property type="project" value="UniProtKB-KW"/>
</dbReference>
<evidence type="ECO:0000256" key="2">
    <source>
        <dbReference type="ARBA" id="ARBA00022691"/>
    </source>
</evidence>
<reference evidence="7 8" key="1">
    <citation type="submission" date="2019-06" db="EMBL/GenBank/DDBJ databases">
        <title>Genomic Encyclopedia of Type Strains, Phase IV (KMG-V): Genome sequencing to study the core and pangenomes of soil and plant-associated prokaryotes.</title>
        <authorList>
            <person name="Whitman W."/>
        </authorList>
    </citation>
    <scope>NUCLEOTIDE SEQUENCE [LARGE SCALE GENOMIC DNA]</scope>
    <source>
        <strain evidence="7 8">BR 10355</strain>
    </source>
</reference>
<dbReference type="InterPro" id="IPR058240">
    <property type="entry name" value="rSAM_sf"/>
</dbReference>
<dbReference type="GO" id="GO:0003824">
    <property type="term" value="F:catalytic activity"/>
    <property type="evidence" value="ECO:0007669"/>
    <property type="project" value="InterPro"/>
</dbReference>
<dbReference type="PANTHER" id="PTHR11228">
    <property type="entry name" value="RADICAL SAM DOMAIN PROTEIN"/>
    <property type="match status" value="1"/>
</dbReference>
<sequence>MTLPLYGTASQSVGFSSDRARSVVRLRSIESGAERHVADFALAKAPHEVRRAIEADWSSILVVSEGAIDLPSSFQGRLVVVPPKYGYLADGDVIGFDHASRKFRTLYRRNSAHNSFLVTERCNNYCLMCSQPPKDVDDRWILSEIKESLPLIDRATGALTFTGGETLSDWQDFIAVLKECRDRLPATAIQVLTNGRAFVDSQIVDAWKDIGHPNLMAAIPVYASVDHVHDHVVQAKGAFDETILGILKLKDRGQRVEIRVVLHALTAPIIEDTGRWLARNLPFVDHVALMGLENTGFAIANDATLWMDPVDYGDGLARAVDHLSAAGVNVSVYNLPKCVLPKSVWPHALQSISDWKNGFVEECDRCDAKNTCSGFFTTGRPRFSRGVRAVTFDREELSRLVN</sequence>
<dbReference type="InterPro" id="IPR013785">
    <property type="entry name" value="Aldolase_TIM"/>
</dbReference>
<evidence type="ECO:0000256" key="5">
    <source>
        <dbReference type="ARBA" id="ARBA00023014"/>
    </source>
</evidence>
<dbReference type="InterPro" id="IPR024032">
    <property type="entry name" value="rSAM_paired_HxsC"/>
</dbReference>
<accession>A0A560LCA3</accession>
<keyword evidence="5" id="KW-0411">Iron-sulfur</keyword>
<keyword evidence="2" id="KW-0949">S-adenosyl-L-methionine</keyword>
<comment type="cofactor">
    <cofactor evidence="1">
        <name>[4Fe-4S] cluster</name>
        <dbReference type="ChEBI" id="CHEBI:49883"/>
    </cofactor>
</comment>
<dbReference type="RefSeq" id="WP_146990009.1">
    <property type="nucleotide sequence ID" value="NZ_VITY01000011.1"/>
</dbReference>
<keyword evidence="3" id="KW-0479">Metal-binding</keyword>
<dbReference type="OrthoDB" id="4501241at2"/>
<comment type="caution">
    <text evidence="7">The sequence shown here is derived from an EMBL/GenBank/DDBJ whole genome shotgun (WGS) entry which is preliminary data.</text>
</comment>
<dbReference type="CDD" id="cd01335">
    <property type="entry name" value="Radical_SAM"/>
    <property type="match status" value="1"/>
</dbReference>
<evidence type="ECO:0000259" key="6">
    <source>
        <dbReference type="Pfam" id="PF04055"/>
    </source>
</evidence>